<reference evidence="1 2" key="1">
    <citation type="submission" date="2014-11" db="EMBL/GenBank/DDBJ databases">
        <title>Symbiosis island explosion on the genome of extra-slow-growing strains of soybean bradyrhizobia with massive insertion sequences.</title>
        <authorList>
            <person name="Iida T."/>
            <person name="Minamisawa K."/>
        </authorList>
    </citation>
    <scope>NUCLEOTIDE SEQUENCE [LARGE SCALE GENOMIC DNA]</scope>
    <source>
        <strain evidence="1 2">NK6</strain>
    </source>
</reference>
<name>A0A0E3VVY1_9BRAD</name>
<dbReference type="AlphaFoldDB" id="A0A0E3VVY1"/>
<sequence length="33" mass="3827">MPKGFVFMCGPIFDIHVVLAKARTHYHKEVLLQ</sequence>
<proteinExistence type="predicted"/>
<gene>
    <name evidence="1" type="ORF">NK6_6799</name>
</gene>
<dbReference type="Proteomes" id="UP000063308">
    <property type="component" value="Chromosome"/>
</dbReference>
<accession>A0A0E3VVY1</accession>
<protein>
    <submittedName>
        <fullName evidence="1">Uncharacterized protein</fullName>
    </submittedName>
</protein>
<evidence type="ECO:0000313" key="2">
    <source>
        <dbReference type="Proteomes" id="UP000063308"/>
    </source>
</evidence>
<evidence type="ECO:0000313" key="1">
    <source>
        <dbReference type="EMBL" id="BAR59950.1"/>
    </source>
</evidence>
<dbReference type="EMBL" id="AP014685">
    <property type="protein sequence ID" value="BAR59950.1"/>
    <property type="molecule type" value="Genomic_DNA"/>
</dbReference>
<organism evidence="1 2">
    <name type="scientific">Bradyrhizobium diazoefficiens</name>
    <dbReference type="NCBI Taxonomy" id="1355477"/>
    <lineage>
        <taxon>Bacteria</taxon>
        <taxon>Pseudomonadati</taxon>
        <taxon>Pseudomonadota</taxon>
        <taxon>Alphaproteobacteria</taxon>
        <taxon>Hyphomicrobiales</taxon>
        <taxon>Nitrobacteraceae</taxon>
        <taxon>Bradyrhizobium</taxon>
    </lineage>
</organism>